<comment type="caution">
    <text evidence="11">The sequence shown here is derived from an EMBL/GenBank/DDBJ whole genome shotgun (WGS) entry which is preliminary data.</text>
</comment>
<keyword evidence="12" id="KW-1185">Reference proteome</keyword>
<dbReference type="AlphaFoldDB" id="A0AAV3AAV2"/>
<dbReference type="PROSITE" id="PS50004">
    <property type="entry name" value="C2"/>
    <property type="match status" value="1"/>
</dbReference>
<keyword evidence="7" id="KW-0472">Membrane</keyword>
<dbReference type="Gene3D" id="2.60.40.150">
    <property type="entry name" value="C2 domain"/>
    <property type="match status" value="1"/>
</dbReference>
<evidence type="ECO:0000256" key="6">
    <source>
        <dbReference type="ARBA" id="ARBA00022852"/>
    </source>
</evidence>
<evidence type="ECO:0000256" key="2">
    <source>
        <dbReference type="ARBA" id="ARBA00004613"/>
    </source>
</evidence>
<dbReference type="GO" id="GO:0051607">
    <property type="term" value="P:defense response to virus"/>
    <property type="evidence" value="ECO:0007669"/>
    <property type="project" value="TreeGrafter"/>
</dbReference>
<comment type="similarity">
    <text evidence="3">Belongs to the complement C6/C7/C8/C9 family.</text>
</comment>
<evidence type="ECO:0000256" key="3">
    <source>
        <dbReference type="ARBA" id="ARBA00009214"/>
    </source>
</evidence>
<keyword evidence="4" id="KW-0964">Secreted</keyword>
<evidence type="ECO:0000313" key="11">
    <source>
        <dbReference type="EMBL" id="DBA18983.1"/>
    </source>
</evidence>
<dbReference type="InterPro" id="IPR052784">
    <property type="entry name" value="Perforin-1_pore-forming"/>
</dbReference>
<protein>
    <recommendedName>
        <fullName evidence="13">Perforin</fullName>
    </recommendedName>
</protein>
<dbReference type="InterPro" id="IPR020863">
    <property type="entry name" value="MACPF_CS"/>
</dbReference>
<keyword evidence="6" id="KW-0204">Cytolysis</keyword>
<dbReference type="GO" id="GO:0031640">
    <property type="term" value="P:killing of cells of another organism"/>
    <property type="evidence" value="ECO:0007669"/>
    <property type="project" value="UniProtKB-KW"/>
</dbReference>
<dbReference type="SMART" id="SM00239">
    <property type="entry name" value="C2"/>
    <property type="match status" value="1"/>
</dbReference>
<dbReference type="GO" id="GO:0005576">
    <property type="term" value="C:extracellular region"/>
    <property type="evidence" value="ECO:0007669"/>
    <property type="project" value="UniProtKB-SubCell"/>
</dbReference>
<sequence>MKPTKAHLLDLQRFLTKEKTCTVCHNPYMNKAWQKLPLAMVDWKPQSYCSRKISSAVSQSSTTLAEEAASEVKNDWEVGLELEHNEVKGRVVMAGSQSHVAQFGQSKTSTDRYTFIKHHLSCVYYSFRLTNLHHLTKSLRQALRSLPPTYDASTQARYRQLIKIFGTHYINQADVGGQVQEINAIKTCQVSMDGNSVDEVKDCLNMEASLAVVGKVEANAKVSACNDQSQKSNKGESFHQKYNERSWEVRGGKITFEQLSFDTKNGDGAASFETWMESLKTDPDIVTYSLDPIHNLLESGGPQQKNLRKAISDYIKEMALVKNCSCPSGSQLIPGKECNCVCPGSLSKNMNCCPTKWGLAKVVVTVKSGSNLWGDYTSKTDAFVKVSIGRSRVQTYTIWNNNNPNWHMRLDLGVLELSSISTLRVEVWDEDNKYDDDLLGVCQKSINSGVKEDICYLQHGSVTFTVDAQCVPHLSGPLCKDYVASLN</sequence>
<evidence type="ECO:0000256" key="1">
    <source>
        <dbReference type="ARBA" id="ARBA00004370"/>
    </source>
</evidence>
<dbReference type="PANTHER" id="PTHR46096:SF3">
    <property type="entry name" value="PERFORIN-1"/>
    <property type="match status" value="1"/>
</dbReference>
<proteinExistence type="inferred from homology"/>
<keyword evidence="8" id="KW-1015">Disulfide bond</keyword>
<organism evidence="11 12">
    <name type="scientific">Pyxicephalus adspersus</name>
    <name type="common">African bullfrog</name>
    <dbReference type="NCBI Taxonomy" id="30357"/>
    <lineage>
        <taxon>Eukaryota</taxon>
        <taxon>Metazoa</taxon>
        <taxon>Chordata</taxon>
        <taxon>Craniata</taxon>
        <taxon>Vertebrata</taxon>
        <taxon>Euteleostomi</taxon>
        <taxon>Amphibia</taxon>
        <taxon>Batrachia</taxon>
        <taxon>Anura</taxon>
        <taxon>Neobatrachia</taxon>
        <taxon>Ranoidea</taxon>
        <taxon>Pyxicephalidae</taxon>
        <taxon>Pyxicephalinae</taxon>
        <taxon>Pyxicephalus</taxon>
    </lineage>
</organism>
<dbReference type="Pfam" id="PF01823">
    <property type="entry name" value="MACPF"/>
    <property type="match status" value="1"/>
</dbReference>
<name>A0AAV3AAV2_PYXAD</name>
<evidence type="ECO:0000259" key="9">
    <source>
        <dbReference type="PROSITE" id="PS50004"/>
    </source>
</evidence>
<dbReference type="SMART" id="SM00457">
    <property type="entry name" value="MACPF"/>
    <property type="match status" value="1"/>
</dbReference>
<dbReference type="EMBL" id="DYDO01000008">
    <property type="protein sequence ID" value="DBA18983.1"/>
    <property type="molecule type" value="Genomic_DNA"/>
</dbReference>
<dbReference type="GO" id="GO:0022829">
    <property type="term" value="F:wide pore channel activity"/>
    <property type="evidence" value="ECO:0007669"/>
    <property type="project" value="TreeGrafter"/>
</dbReference>
<accession>A0AAV3AAV2</accession>
<evidence type="ECO:0000259" key="10">
    <source>
        <dbReference type="PROSITE" id="PS51412"/>
    </source>
</evidence>
<evidence type="ECO:0008006" key="13">
    <source>
        <dbReference type="Google" id="ProtNLM"/>
    </source>
</evidence>
<evidence type="ECO:0000256" key="7">
    <source>
        <dbReference type="ARBA" id="ARBA00023136"/>
    </source>
</evidence>
<evidence type="ECO:0000313" key="12">
    <source>
        <dbReference type="Proteomes" id="UP001181693"/>
    </source>
</evidence>
<dbReference type="Pfam" id="PF00168">
    <property type="entry name" value="C2"/>
    <property type="match status" value="1"/>
</dbReference>
<dbReference type="GO" id="GO:0001771">
    <property type="term" value="P:immunological synapse formation"/>
    <property type="evidence" value="ECO:0007669"/>
    <property type="project" value="TreeGrafter"/>
</dbReference>
<dbReference type="SUPFAM" id="SSF49562">
    <property type="entry name" value="C2 domain (Calcium/lipid-binding domain, CaLB)"/>
    <property type="match status" value="1"/>
</dbReference>
<feature type="domain" description="MACPF" evidence="10">
    <location>
        <begin position="1"/>
        <end position="322"/>
    </location>
</feature>
<evidence type="ECO:0000256" key="8">
    <source>
        <dbReference type="ARBA" id="ARBA00023157"/>
    </source>
</evidence>
<reference evidence="11" key="1">
    <citation type="thesis" date="2020" institute="ProQuest LLC" country="789 East Eisenhower Parkway, Ann Arbor, MI, USA">
        <title>Comparative Genomics and Chromosome Evolution.</title>
        <authorList>
            <person name="Mudd A.B."/>
        </authorList>
    </citation>
    <scope>NUCLEOTIDE SEQUENCE</scope>
    <source>
        <strain evidence="11">1538</strain>
        <tissue evidence="11">Blood</tissue>
    </source>
</reference>
<evidence type="ECO:0000256" key="4">
    <source>
        <dbReference type="ARBA" id="ARBA00022525"/>
    </source>
</evidence>
<dbReference type="PANTHER" id="PTHR46096">
    <property type="entry name" value="PERFORIN-1"/>
    <property type="match status" value="1"/>
</dbReference>
<evidence type="ECO:0000256" key="5">
    <source>
        <dbReference type="ARBA" id="ARBA00022729"/>
    </source>
</evidence>
<comment type="subcellular location">
    <subcellularLocation>
        <location evidence="1">Membrane</location>
    </subcellularLocation>
    <subcellularLocation>
        <location evidence="2">Secreted</location>
    </subcellularLocation>
</comment>
<dbReference type="PROSITE" id="PS00279">
    <property type="entry name" value="MACPF_1"/>
    <property type="match status" value="1"/>
</dbReference>
<gene>
    <name evidence="11" type="ORF">GDO54_014872</name>
</gene>
<dbReference type="GO" id="GO:0016020">
    <property type="term" value="C:membrane"/>
    <property type="evidence" value="ECO:0007669"/>
    <property type="project" value="UniProtKB-SubCell"/>
</dbReference>
<dbReference type="PROSITE" id="PS51412">
    <property type="entry name" value="MACPF_2"/>
    <property type="match status" value="1"/>
</dbReference>
<feature type="domain" description="C2" evidence="9">
    <location>
        <begin position="342"/>
        <end position="459"/>
    </location>
</feature>
<dbReference type="Proteomes" id="UP001181693">
    <property type="component" value="Unassembled WGS sequence"/>
</dbReference>
<dbReference type="InterPro" id="IPR000008">
    <property type="entry name" value="C2_dom"/>
</dbReference>
<keyword evidence="5" id="KW-0732">Signal</keyword>
<dbReference type="GO" id="GO:0001913">
    <property type="term" value="P:T cell mediated cytotoxicity"/>
    <property type="evidence" value="ECO:0007669"/>
    <property type="project" value="TreeGrafter"/>
</dbReference>
<dbReference type="InterPro" id="IPR035892">
    <property type="entry name" value="C2_domain_sf"/>
</dbReference>
<dbReference type="InterPro" id="IPR020864">
    <property type="entry name" value="MACPF"/>
</dbReference>